<organism evidence="2 3">
    <name type="scientific">Streptomyces violaceus</name>
    <name type="common">Streptomyces venezuelae</name>
    <dbReference type="NCBI Taxonomy" id="1936"/>
    <lineage>
        <taxon>Bacteria</taxon>
        <taxon>Bacillati</taxon>
        <taxon>Actinomycetota</taxon>
        <taxon>Actinomycetes</taxon>
        <taxon>Kitasatosporales</taxon>
        <taxon>Streptomycetaceae</taxon>
        <taxon>Streptomyces</taxon>
    </lineage>
</organism>
<protein>
    <submittedName>
        <fullName evidence="2">Uncharacterized protein</fullName>
    </submittedName>
</protein>
<evidence type="ECO:0000313" key="3">
    <source>
        <dbReference type="Proteomes" id="UP001249394"/>
    </source>
</evidence>
<dbReference type="Proteomes" id="UP001249394">
    <property type="component" value="Chromosome"/>
</dbReference>
<accession>A0ABY9U157</accession>
<name>A0ABY9U157_STRVL</name>
<gene>
    <name evidence="2" type="ORF">RI060_00690</name>
</gene>
<reference evidence="2 3" key="1">
    <citation type="submission" date="2023-09" db="EMBL/GenBank/DDBJ databases">
        <title>The genome sequence of Streptomyces anthocyanicus.</title>
        <authorList>
            <person name="Mo P."/>
        </authorList>
    </citation>
    <scope>NUCLEOTIDE SEQUENCE [LARGE SCALE GENOMIC DNA]</scope>
    <source>
        <strain evidence="2 3">JCM 4387</strain>
    </source>
</reference>
<dbReference type="EMBL" id="CP134213">
    <property type="protein sequence ID" value="WND15964.1"/>
    <property type="molecule type" value="Genomic_DNA"/>
</dbReference>
<keyword evidence="3" id="KW-1185">Reference proteome</keyword>
<proteinExistence type="predicted"/>
<feature type="region of interest" description="Disordered" evidence="1">
    <location>
        <begin position="1"/>
        <end position="42"/>
    </location>
</feature>
<evidence type="ECO:0000256" key="1">
    <source>
        <dbReference type="SAM" id="MobiDB-lite"/>
    </source>
</evidence>
<sequence length="42" mass="4703">MWDHHRKSLTLAVAGKPPLPAMQPPAGQEALRGPRGRRRHQP</sequence>
<evidence type="ECO:0000313" key="2">
    <source>
        <dbReference type="EMBL" id="WND15964.1"/>
    </source>
</evidence>